<evidence type="ECO:0000259" key="15">
    <source>
        <dbReference type="PROSITE" id="PS50975"/>
    </source>
</evidence>
<dbReference type="SUPFAM" id="SSF52335">
    <property type="entry name" value="Methylglyoxal synthase-like"/>
    <property type="match status" value="1"/>
</dbReference>
<dbReference type="SUPFAM" id="SSF56059">
    <property type="entry name" value="Glutathione synthetase ATP-binding domain-like"/>
    <property type="match status" value="2"/>
</dbReference>
<dbReference type="SUPFAM" id="SSF52021">
    <property type="entry name" value="Carbamoyl phosphate synthetase, small subunit N-terminal domain"/>
    <property type="match status" value="1"/>
</dbReference>
<dbReference type="SUPFAM" id="SSF52317">
    <property type="entry name" value="Class I glutamine amidotransferase-like"/>
    <property type="match status" value="1"/>
</dbReference>
<dbReference type="InterPro" id="IPR058047">
    <property type="entry name" value="CPSase_preATP-grasp"/>
</dbReference>
<evidence type="ECO:0000256" key="14">
    <source>
        <dbReference type="PROSITE-ProRule" id="PRU00409"/>
    </source>
</evidence>
<evidence type="ECO:0000256" key="13">
    <source>
        <dbReference type="ARBA" id="ARBA00047359"/>
    </source>
</evidence>
<dbReference type="Gene3D" id="3.30.1490.20">
    <property type="entry name" value="ATP-grasp fold, A domain"/>
    <property type="match status" value="2"/>
</dbReference>
<dbReference type="InterPro" id="IPR016185">
    <property type="entry name" value="PreATP-grasp_dom_sf"/>
</dbReference>
<accession>A0ABU5VYJ9</accession>
<dbReference type="PROSITE" id="PS50975">
    <property type="entry name" value="ATP_GRASP"/>
    <property type="match status" value="2"/>
</dbReference>
<dbReference type="PROSITE" id="PS51273">
    <property type="entry name" value="GATASE_TYPE_1"/>
    <property type="match status" value="1"/>
</dbReference>
<dbReference type="InterPro" id="IPR017926">
    <property type="entry name" value="GATASE"/>
</dbReference>
<keyword evidence="7" id="KW-0677">Repeat</keyword>
<organism evidence="17 18">
    <name type="scientific">Bacteriovorax antarcticus</name>
    <dbReference type="NCBI Taxonomy" id="3088717"/>
    <lineage>
        <taxon>Bacteria</taxon>
        <taxon>Pseudomonadati</taxon>
        <taxon>Bdellovibrionota</taxon>
        <taxon>Bacteriovoracia</taxon>
        <taxon>Bacteriovoracales</taxon>
        <taxon>Bacteriovoracaceae</taxon>
        <taxon>Bacteriovorax</taxon>
    </lineage>
</organism>
<dbReference type="InterPro" id="IPR036914">
    <property type="entry name" value="MGS-like_dom_sf"/>
</dbReference>
<gene>
    <name evidence="17" type="primary">carB</name>
    <name evidence="17" type="ORF">SHI21_18000</name>
</gene>
<evidence type="ECO:0000256" key="4">
    <source>
        <dbReference type="ARBA" id="ARBA00022598"/>
    </source>
</evidence>
<dbReference type="InterPro" id="IPR002474">
    <property type="entry name" value="CarbamoylP_synth_ssu_N"/>
</dbReference>
<evidence type="ECO:0000256" key="8">
    <source>
        <dbReference type="ARBA" id="ARBA00022741"/>
    </source>
</evidence>
<keyword evidence="5" id="KW-0028">Amino-acid biosynthesis</keyword>
<keyword evidence="8 14" id="KW-0547">Nucleotide-binding</keyword>
<keyword evidence="11" id="KW-0665">Pyrimidine biosynthesis</keyword>
<dbReference type="PRINTS" id="PR00099">
    <property type="entry name" value="CPSGATASE"/>
</dbReference>
<evidence type="ECO:0000256" key="5">
    <source>
        <dbReference type="ARBA" id="ARBA00022605"/>
    </source>
</evidence>
<comment type="similarity">
    <text evidence="2">Belongs to the CarB family.</text>
</comment>
<dbReference type="PANTHER" id="PTHR11405:SF53">
    <property type="entry name" value="CARBAMOYL-PHOSPHATE SYNTHASE [AMMONIA], MITOCHONDRIAL"/>
    <property type="match status" value="1"/>
</dbReference>
<dbReference type="InterPro" id="IPR011607">
    <property type="entry name" value="MGS-like_dom"/>
</dbReference>
<feature type="domain" description="ATP-grasp" evidence="15">
    <location>
        <begin position="1081"/>
        <end position="1274"/>
    </location>
</feature>
<dbReference type="EMBL" id="JAYGJQ010000003">
    <property type="protein sequence ID" value="MEA9358132.1"/>
    <property type="molecule type" value="Genomic_DNA"/>
</dbReference>
<evidence type="ECO:0000256" key="9">
    <source>
        <dbReference type="ARBA" id="ARBA00022840"/>
    </source>
</evidence>
<dbReference type="InterPro" id="IPR005483">
    <property type="entry name" value="CPSase_dom"/>
</dbReference>
<keyword evidence="12" id="KW-0464">Manganese</keyword>
<dbReference type="SMART" id="SM01097">
    <property type="entry name" value="CPSase_sm_chain"/>
    <property type="match status" value="1"/>
</dbReference>
<dbReference type="CDD" id="cd01744">
    <property type="entry name" value="GATase1_CPSase"/>
    <property type="match status" value="1"/>
</dbReference>
<evidence type="ECO:0000256" key="12">
    <source>
        <dbReference type="ARBA" id="ARBA00023211"/>
    </source>
</evidence>
<dbReference type="Gene3D" id="3.40.50.1380">
    <property type="entry name" value="Methylglyoxal synthase-like domain"/>
    <property type="match status" value="1"/>
</dbReference>
<dbReference type="SUPFAM" id="SSF48108">
    <property type="entry name" value="Carbamoyl phosphate synthetase, large subunit connection domain"/>
    <property type="match status" value="1"/>
</dbReference>
<keyword evidence="18" id="KW-1185">Reference proteome</keyword>
<name>A0ABU5VYJ9_9BACT</name>
<evidence type="ECO:0000256" key="10">
    <source>
        <dbReference type="ARBA" id="ARBA00022842"/>
    </source>
</evidence>
<evidence type="ECO:0000256" key="6">
    <source>
        <dbReference type="ARBA" id="ARBA00022723"/>
    </source>
</evidence>
<dbReference type="PROSITE" id="PS00867">
    <property type="entry name" value="CPSASE_2"/>
    <property type="match status" value="1"/>
</dbReference>
<dbReference type="Pfam" id="PF02786">
    <property type="entry name" value="CPSase_L_D2"/>
    <property type="match status" value="2"/>
</dbReference>
<dbReference type="Pfam" id="PF02787">
    <property type="entry name" value="CPSase_L_D3"/>
    <property type="match status" value="1"/>
</dbReference>
<keyword evidence="3" id="KW-0055">Arginine biosynthesis</keyword>
<comment type="catalytic activity">
    <reaction evidence="13">
        <text>hydrogencarbonate + NH4(+) + 2 ATP = carbamoyl phosphate + 2 ADP + phosphate + 2 H(+)</text>
        <dbReference type="Rhea" id="RHEA:18029"/>
        <dbReference type="ChEBI" id="CHEBI:15378"/>
        <dbReference type="ChEBI" id="CHEBI:17544"/>
        <dbReference type="ChEBI" id="CHEBI:28938"/>
        <dbReference type="ChEBI" id="CHEBI:30616"/>
        <dbReference type="ChEBI" id="CHEBI:43474"/>
        <dbReference type="ChEBI" id="CHEBI:58228"/>
        <dbReference type="ChEBI" id="CHEBI:456216"/>
        <dbReference type="EC" id="6.3.4.16"/>
    </reaction>
</comment>
<dbReference type="InterPro" id="IPR005479">
    <property type="entry name" value="CPAse_ATP-bd"/>
</dbReference>
<dbReference type="Gene3D" id="1.10.1030.10">
    <property type="entry name" value="Carbamoyl-phosphate synthetase, large subunit oligomerisation domain"/>
    <property type="match status" value="1"/>
</dbReference>
<dbReference type="GO" id="GO:0004088">
    <property type="term" value="F:carbamoyl-phosphate synthase (glutamine-hydrolyzing) activity"/>
    <property type="evidence" value="ECO:0007669"/>
    <property type="project" value="UniProtKB-EC"/>
</dbReference>
<dbReference type="NCBIfam" id="NF003671">
    <property type="entry name" value="PRK05294.1"/>
    <property type="match status" value="1"/>
</dbReference>
<proteinExistence type="inferred from homology"/>
<dbReference type="Proteomes" id="UP001302274">
    <property type="component" value="Unassembled WGS sequence"/>
</dbReference>
<keyword evidence="9 14" id="KW-0067">ATP-binding</keyword>
<evidence type="ECO:0000256" key="3">
    <source>
        <dbReference type="ARBA" id="ARBA00022571"/>
    </source>
</evidence>
<dbReference type="RefSeq" id="WP_323578411.1">
    <property type="nucleotide sequence ID" value="NZ_JAYGJQ010000003.1"/>
</dbReference>
<dbReference type="InterPro" id="IPR013815">
    <property type="entry name" value="ATP_grasp_subdomain_1"/>
</dbReference>
<evidence type="ECO:0000256" key="11">
    <source>
        <dbReference type="ARBA" id="ARBA00022975"/>
    </source>
</evidence>
<protein>
    <submittedName>
        <fullName evidence="17">Carbamoyl-phosphate synthase large subunit</fullName>
        <ecNumber evidence="17">6.3.5.5</ecNumber>
    </submittedName>
</protein>
<dbReference type="InterPro" id="IPR035686">
    <property type="entry name" value="CPSase_GATase1"/>
</dbReference>
<dbReference type="InterPro" id="IPR036480">
    <property type="entry name" value="CarbP_synth_ssu_N_sf"/>
</dbReference>
<dbReference type="Gene3D" id="3.40.50.20">
    <property type="match status" value="2"/>
</dbReference>
<dbReference type="CDD" id="cd01424">
    <property type="entry name" value="MGS_CPS_II"/>
    <property type="match status" value="1"/>
</dbReference>
<dbReference type="PROSITE" id="PS51855">
    <property type="entry name" value="MGS"/>
    <property type="match status" value="1"/>
</dbReference>
<feature type="domain" description="ATP-grasp" evidence="15">
    <location>
        <begin position="522"/>
        <end position="715"/>
    </location>
</feature>
<dbReference type="SMART" id="SM01096">
    <property type="entry name" value="CPSase_L_D3"/>
    <property type="match status" value="1"/>
</dbReference>
<evidence type="ECO:0000313" key="17">
    <source>
        <dbReference type="EMBL" id="MEA9358132.1"/>
    </source>
</evidence>
<dbReference type="NCBIfam" id="NF009455">
    <property type="entry name" value="PRK12815.1"/>
    <property type="match status" value="1"/>
</dbReference>
<sequence length="1474" mass="164982">MERSFNLKLKKSKAYLHFEDGTSFKGYVNRDETDAELTTGIWGEAAFTTGMSGYQETMTDPSFLGQHIIFTNAHIGNYAVDERIMQSKKSHATCLIARNFSHNDFLDNIDIPLFSGADTRKLVRYLTSKKSSSHKSVLTFSATTPNKEAFNKARLLTDDLPLVSQKDAIVHIPGENPIVLMNYGIKEAIITQLMDLKVPLVSLPHNATVDTIKKYNPRLIFLSNGPGDPRNFTQEIAVVKDILTLNIPVRAICLGHQLIALALGIKILKLPFGQRGANHPVIDHITNKIVITSQNHGYAIDTESFHQMRVENSLKKELFVQHTSLFDDSIEGIASSDHFLKSVQFHPEANPGPHDAHEFFLEVREFLKSKSHAPIDTKKLFPFNKLSNRLKKETPYKRILLIGSGPIKIGQASEFDYSGTQALKSLKEEGIDVVLLNSNPATIMTDPEMCTRTYIEPITKETIKKIIIKEKVDAVLSTMGGQTALNLCVELEEENFLKEHNVALLGANVDTIKKTEDRALFAKELDKLGYQTGKRFTANSEAEALKMATDLVEFPLIIRRDFALGGKGAALVYNTKELKEVFTSDIKFPVTMEKSLVGQKEIELEVMVDCERNGVIICSIENVDPCGVHTGDSITVAPAMTISDRCMQQLRTMTLTIAKHMGVVAGGANVQFAINPDNEDDITVIEMNPRVSRSSALASKATGYPIAKISALLSIGYTLSEILNDITKASPVAFEPTLDYVALKIPIFPFNKFPSSSQTLGPQMRSVGEVLALGGSFNEAFLKALRALEMGLEVPSLSQLKNAPVELNREYLVKRLSTANELSLLTVLEALRFGMTKQEIFDITKITHWFIDQMILLVEAEKKLKHDVATSHAHKDMNMEREEFVDYKKLGFSDKHLAFMMNRSQKEILEYRFKHNIFPVYKAVDTCSGEFPVETPYFYSTYAEENEAESLSLKGKSVAILGSGPNRIGQGIEFDYSCVKSCERLKEKGIQSIMINSNPETVSTDYDSSNRLYLSPLYSEDLFDILINEKPFGVIASFSGQTGIQLREHLERSFRQDFFKINFLGPTWNVLELTEDRKLFSEITRKTQLSQTQAREVSGHKELVNAMVDIGFPVIIRPSYVIGGESMYIFYGHDDLNQLPQAFKDQLQNSNTVFQVENYLENAIEYDVDLVRDQFGNFCFTVCEHIEFAGVHSGDSGMITPPVVLTQKNFNELKSISFALANELGIVGPINFQYAIKDGKIYCIEANPRGSRTLPFLSKAYNISLPKIATDAMLGDKIDALEQPITGYFSVKQSTFPFDRFIQDNILLGPKMRSTGETMGIDRDKEAAILKSYQGNYPNISKKGKILLSLADQTKEMILPYLKSLHRIGFKFIATSGTCDYIKKQGIPCELVNKLDEEGLTILEALKDENMKMVFNTPQNQGQSQNDGEHIRNSAIQYAIPCFTRPENIKAVVEALIGTNDMEIIPLALQEMKH</sequence>
<dbReference type="Gene3D" id="3.30.470.20">
    <property type="entry name" value="ATP-grasp fold, B domain"/>
    <property type="match status" value="2"/>
</dbReference>
<evidence type="ECO:0000313" key="18">
    <source>
        <dbReference type="Proteomes" id="UP001302274"/>
    </source>
</evidence>
<keyword evidence="6" id="KW-0479">Metal-binding</keyword>
<evidence type="ECO:0000256" key="7">
    <source>
        <dbReference type="ARBA" id="ARBA00022737"/>
    </source>
</evidence>
<dbReference type="Pfam" id="PF02142">
    <property type="entry name" value="MGS"/>
    <property type="match status" value="1"/>
</dbReference>
<dbReference type="SUPFAM" id="SSF52440">
    <property type="entry name" value="PreATP-grasp domain"/>
    <property type="match status" value="2"/>
</dbReference>
<dbReference type="InterPro" id="IPR011761">
    <property type="entry name" value="ATP-grasp"/>
</dbReference>
<dbReference type="InterPro" id="IPR006275">
    <property type="entry name" value="CPSase_lsu"/>
</dbReference>
<dbReference type="NCBIfam" id="NF009475">
    <property type="entry name" value="PRK12838.1"/>
    <property type="match status" value="1"/>
</dbReference>
<evidence type="ECO:0000259" key="16">
    <source>
        <dbReference type="PROSITE" id="PS51855"/>
    </source>
</evidence>
<dbReference type="Pfam" id="PF25596">
    <property type="entry name" value="CPSase_L_D1"/>
    <property type="match status" value="2"/>
</dbReference>
<dbReference type="Pfam" id="PF00988">
    <property type="entry name" value="CPSase_sm_chain"/>
    <property type="match status" value="1"/>
</dbReference>
<keyword evidence="4 17" id="KW-0436">Ligase</keyword>
<dbReference type="PANTHER" id="PTHR11405">
    <property type="entry name" value="CARBAMOYLTRANSFERASE FAMILY MEMBER"/>
    <property type="match status" value="1"/>
</dbReference>
<comment type="caution">
    <text evidence="17">The sequence shown here is derived from an EMBL/GenBank/DDBJ whole genome shotgun (WGS) entry which is preliminary data.</text>
</comment>
<dbReference type="NCBIfam" id="TIGR01369">
    <property type="entry name" value="CPSaseII_lrg"/>
    <property type="match status" value="1"/>
</dbReference>
<comment type="pathway">
    <text evidence="1">Amino-acid biosynthesis; L-arginine biosynthesis; carbamoyl phosphate from bicarbonate: step 1/1.</text>
</comment>
<dbReference type="PRINTS" id="PR00098">
    <property type="entry name" value="CPSASE"/>
</dbReference>
<dbReference type="InterPro" id="IPR033937">
    <property type="entry name" value="MGS_CPS_CarB"/>
</dbReference>
<dbReference type="Gene3D" id="3.50.30.20">
    <property type="entry name" value="Carbamoyl-phosphate synthase small subunit, N-terminal domain"/>
    <property type="match status" value="1"/>
</dbReference>
<dbReference type="InterPro" id="IPR005480">
    <property type="entry name" value="CPSase_lsu_oligo"/>
</dbReference>
<evidence type="ECO:0000256" key="1">
    <source>
        <dbReference type="ARBA" id="ARBA00005077"/>
    </source>
</evidence>
<dbReference type="InterPro" id="IPR029062">
    <property type="entry name" value="Class_I_gatase-like"/>
</dbReference>
<keyword evidence="10" id="KW-0460">Magnesium</keyword>
<dbReference type="SMART" id="SM00851">
    <property type="entry name" value="MGS"/>
    <property type="match status" value="1"/>
</dbReference>
<reference evidence="17 18" key="1">
    <citation type="submission" date="2023-11" db="EMBL/GenBank/DDBJ databases">
        <title>A Novel Polar Bacteriovorax (B. antarcticus) Isolated from the Biocrust in Antarctica.</title>
        <authorList>
            <person name="Mun W."/>
            <person name="Choi S.Y."/>
            <person name="Mitchell R.J."/>
        </authorList>
    </citation>
    <scope>NUCLEOTIDE SEQUENCE [LARGE SCALE GENOMIC DNA]</scope>
    <source>
        <strain evidence="17 18">PP10</strain>
    </source>
</reference>
<dbReference type="EC" id="6.3.5.5" evidence="17"/>
<dbReference type="Pfam" id="PF00117">
    <property type="entry name" value="GATase"/>
    <property type="match status" value="1"/>
</dbReference>
<feature type="domain" description="MGS-like" evidence="16">
    <location>
        <begin position="1338"/>
        <end position="1474"/>
    </location>
</feature>
<evidence type="ECO:0000256" key="2">
    <source>
        <dbReference type="ARBA" id="ARBA00009799"/>
    </source>
</evidence>
<dbReference type="Gene3D" id="3.40.50.880">
    <property type="match status" value="1"/>
</dbReference>
<dbReference type="PRINTS" id="PR00096">
    <property type="entry name" value="GATASE"/>
</dbReference>
<dbReference type="InterPro" id="IPR036897">
    <property type="entry name" value="CarbamoylP_synth_lsu_oligo_sf"/>
</dbReference>